<dbReference type="EMBL" id="LR812490">
    <property type="protein sequence ID" value="CAC5343915.1"/>
    <property type="molecule type" value="Genomic_DNA"/>
</dbReference>
<accession>A0A6J7ZJ47</accession>
<gene>
    <name evidence="1" type="ORF">PLAN_40330</name>
</gene>
<dbReference type="InterPro" id="IPR038296">
    <property type="entry name" value="ParD_sf"/>
</dbReference>
<comment type="caution">
    <text evidence="1">The sequence shown here is derived from an EMBL/GenBank/DDBJ whole genome shotgun (WGS) entry which is preliminary data.</text>
</comment>
<dbReference type="Gene3D" id="6.10.10.120">
    <property type="entry name" value="Antitoxin ParD1-like"/>
    <property type="match status" value="1"/>
</dbReference>
<sequence length="116" mass="13210">MLKITLTPEQEQFLQAQLKTGKYNNPQEVISKAFKLLEKENKTELLANIPASASAKKILTEKIKEFRDNLENTQNQPLNPEREKLSREVKELFDKTQSIPGIGDITEEEIAAEIEA</sequence>
<evidence type="ECO:0008006" key="3">
    <source>
        <dbReference type="Google" id="ProtNLM"/>
    </source>
</evidence>
<dbReference type="AlphaFoldDB" id="A0A6J7ZJ47"/>
<evidence type="ECO:0000313" key="1">
    <source>
        <dbReference type="EMBL" id="CAC5343915.1"/>
    </source>
</evidence>
<proteinExistence type="predicted"/>
<dbReference type="RefSeq" id="WP_026796694.1">
    <property type="nucleotide sequence ID" value="NZ_LR812490.1"/>
</dbReference>
<dbReference type="EMBL" id="CZCZ02000014">
    <property type="protein sequence ID" value="CAC5343915.1"/>
    <property type="molecule type" value="Genomic_DNA"/>
</dbReference>
<organism evidence="1 2">
    <name type="scientific">Planktothrix rubescens CCAP 1459/22</name>
    <dbReference type="NCBI Taxonomy" id="329571"/>
    <lineage>
        <taxon>Bacteria</taxon>
        <taxon>Bacillati</taxon>
        <taxon>Cyanobacteriota</taxon>
        <taxon>Cyanophyceae</taxon>
        <taxon>Oscillatoriophycideae</taxon>
        <taxon>Oscillatoriales</taxon>
        <taxon>Microcoleaceae</taxon>
        <taxon>Planktothrix</taxon>
    </lineage>
</organism>
<protein>
    <recommendedName>
        <fullName evidence="3">Type II toxin-antitoxin system ParD family antitoxin</fullName>
    </recommendedName>
</protein>
<dbReference type="Proteomes" id="UP000196521">
    <property type="component" value="Chromosome"/>
</dbReference>
<keyword evidence="2" id="KW-1185">Reference proteome</keyword>
<name>A0A6J7ZJ47_PLARU</name>
<reference evidence="1" key="1">
    <citation type="submission" date="2020-05" db="EMBL/GenBank/DDBJ databases">
        <authorList>
            <consortium name="Genoscope - CEA"/>
            <person name="William W."/>
        </authorList>
    </citation>
    <scope>NUCLEOTIDE SEQUENCE [LARGE SCALE GENOMIC DNA]</scope>
    <source>
        <strain evidence="1">PCC 7821</strain>
    </source>
</reference>
<evidence type="ECO:0000313" key="2">
    <source>
        <dbReference type="Proteomes" id="UP000196521"/>
    </source>
</evidence>